<sequence>MGVVINQPTDLSIAELYSKLNFMMKMTALLMMQWW</sequence>
<protein>
    <submittedName>
        <fullName evidence="1">YqgE like protein</fullName>
    </submittedName>
</protein>
<evidence type="ECO:0000313" key="2">
    <source>
        <dbReference type="Proteomes" id="UP000278733"/>
    </source>
</evidence>
<name>A0A3S4UC11_9PAST</name>
<proteinExistence type="predicted"/>
<dbReference type="EMBL" id="LR134405">
    <property type="protein sequence ID" value="VEH68481.1"/>
    <property type="molecule type" value="Genomic_DNA"/>
</dbReference>
<evidence type="ECO:0000313" key="1">
    <source>
        <dbReference type="EMBL" id="VEH68481.1"/>
    </source>
</evidence>
<organism evidence="1 2">
    <name type="scientific">Rodentibacter pneumotropicus</name>
    <dbReference type="NCBI Taxonomy" id="758"/>
    <lineage>
        <taxon>Bacteria</taxon>
        <taxon>Pseudomonadati</taxon>
        <taxon>Pseudomonadota</taxon>
        <taxon>Gammaproteobacteria</taxon>
        <taxon>Pasteurellales</taxon>
        <taxon>Pasteurellaceae</taxon>
        <taxon>Rodentibacter</taxon>
    </lineage>
</organism>
<accession>A0A3S4UC11</accession>
<dbReference type="AlphaFoldDB" id="A0A3S4UC11"/>
<dbReference type="Proteomes" id="UP000278733">
    <property type="component" value="Chromosome"/>
</dbReference>
<reference evidence="1 2" key="1">
    <citation type="submission" date="2018-12" db="EMBL/GenBank/DDBJ databases">
        <authorList>
            <consortium name="Pathogen Informatics"/>
        </authorList>
    </citation>
    <scope>NUCLEOTIDE SEQUENCE [LARGE SCALE GENOMIC DNA]</scope>
    <source>
        <strain evidence="1 2">NCTC8284</strain>
    </source>
</reference>
<dbReference type="KEGG" id="rpne:NCTC8284_03715"/>
<gene>
    <name evidence="1" type="ORF">NCTC8284_03715</name>
</gene>